<evidence type="ECO:0000313" key="9">
    <source>
        <dbReference type="RefSeq" id="XP_033533139.1"/>
    </source>
</evidence>
<feature type="region of interest" description="Disordered" evidence="6">
    <location>
        <begin position="1"/>
        <end position="42"/>
    </location>
</feature>
<dbReference type="PANTHER" id="PTHR28081:SF1">
    <property type="entry name" value="DAMAGE-REGULATED IMPORT FACILITATOR 1"/>
    <property type="match status" value="1"/>
</dbReference>
<accession>A0A6G1G0G1</accession>
<name>A0A6G1G0G1_9PEZI</name>
<reference evidence="7 9" key="1">
    <citation type="submission" date="2020-01" db="EMBL/GenBank/DDBJ databases">
        <authorList>
            <consortium name="DOE Joint Genome Institute"/>
            <person name="Haridas S."/>
            <person name="Albert R."/>
            <person name="Binder M."/>
            <person name="Bloem J."/>
            <person name="Labutti K."/>
            <person name="Salamov A."/>
            <person name="Andreopoulos B."/>
            <person name="Baker S.E."/>
            <person name="Barry K."/>
            <person name="Bills G."/>
            <person name="Bluhm B.H."/>
            <person name="Cannon C."/>
            <person name="Castanera R."/>
            <person name="Culley D.E."/>
            <person name="Daum C."/>
            <person name="Ezra D."/>
            <person name="Gonzalez J.B."/>
            <person name="Henrissat B."/>
            <person name="Kuo A."/>
            <person name="Liang C."/>
            <person name="Lipzen A."/>
            <person name="Lutzoni F."/>
            <person name="Magnuson J."/>
            <person name="Mondo S."/>
            <person name="Nolan M."/>
            <person name="Ohm R."/>
            <person name="Pangilinan J."/>
            <person name="Park H.-J."/>
            <person name="Ramirez L."/>
            <person name="Alfaro M."/>
            <person name="Sun H."/>
            <person name="Tritt A."/>
            <person name="Yoshinaga Y."/>
            <person name="Zwiers L.-H."/>
            <person name="Turgeon B.G."/>
            <person name="Goodwin S.B."/>
            <person name="Spatafora J.W."/>
            <person name="Crous P.W."/>
            <person name="Grigoriev I.V."/>
        </authorList>
    </citation>
    <scope>NUCLEOTIDE SEQUENCE</scope>
    <source>
        <strain evidence="7 9">CBS 781.70</strain>
    </source>
</reference>
<feature type="compositionally biased region" description="Polar residues" evidence="6">
    <location>
        <begin position="15"/>
        <end position="31"/>
    </location>
</feature>
<evidence type="ECO:0000256" key="4">
    <source>
        <dbReference type="ARBA" id="ARBA00022490"/>
    </source>
</evidence>
<feature type="compositionally biased region" description="Polar residues" evidence="6">
    <location>
        <begin position="143"/>
        <end position="161"/>
    </location>
</feature>
<dbReference type="GeneID" id="54420248"/>
<evidence type="ECO:0000256" key="2">
    <source>
        <dbReference type="ARBA" id="ARBA00004496"/>
    </source>
</evidence>
<keyword evidence="5" id="KW-0539">Nucleus</keyword>
<dbReference type="Pfam" id="PF08591">
    <property type="entry name" value="RNR_inhib"/>
    <property type="match status" value="1"/>
</dbReference>
<evidence type="ECO:0000313" key="8">
    <source>
        <dbReference type="Proteomes" id="UP000504638"/>
    </source>
</evidence>
<dbReference type="RefSeq" id="XP_033533139.1">
    <property type="nucleotide sequence ID" value="XM_033679678.1"/>
</dbReference>
<reference evidence="9" key="3">
    <citation type="submission" date="2025-04" db="UniProtKB">
        <authorList>
            <consortium name="RefSeq"/>
        </authorList>
    </citation>
    <scope>IDENTIFICATION</scope>
    <source>
        <strain evidence="9">CBS 781.70</strain>
    </source>
</reference>
<proteinExistence type="inferred from homology"/>
<gene>
    <name evidence="7 9" type="ORF">P152DRAFT_459450</name>
</gene>
<reference evidence="9" key="2">
    <citation type="submission" date="2020-04" db="EMBL/GenBank/DDBJ databases">
        <authorList>
            <consortium name="NCBI Genome Project"/>
        </authorList>
    </citation>
    <scope>NUCLEOTIDE SEQUENCE</scope>
    <source>
        <strain evidence="9">CBS 781.70</strain>
    </source>
</reference>
<dbReference type="GO" id="GO:0005737">
    <property type="term" value="C:cytoplasm"/>
    <property type="evidence" value="ECO:0007669"/>
    <property type="project" value="UniProtKB-SubCell"/>
</dbReference>
<protein>
    <submittedName>
        <fullName evidence="7 9">Uncharacterized protein</fullName>
    </submittedName>
</protein>
<dbReference type="EMBL" id="ML975161">
    <property type="protein sequence ID" value="KAF1811508.1"/>
    <property type="molecule type" value="Genomic_DNA"/>
</dbReference>
<sequence>MANSNPRVKRPFQPTIDSYFTQPKSSPNANHKLSPPIPNNVQSSLLSVGMRVRKAVPEGYKTHKTLTDVPDIPPTTTHIATSFSTLHPEASQPDHPPPIPQQRPAELLPFCGLLKTGNFATQDPSYPVNAYALPGDLGIASDGTTSFSSQESNVSHMSSDSVPAGRPGNTRKRVLREYEEEDAEMDAGLGDVAGMRQFAVAKSGGRKSLGGARMVPGDFEEAEFLQPREWVDEDVEMEVEMGL</sequence>
<comment type="subcellular location">
    <subcellularLocation>
        <location evidence="2">Cytoplasm</location>
    </subcellularLocation>
    <subcellularLocation>
        <location evidence="1">Nucleus</location>
    </subcellularLocation>
</comment>
<dbReference type="AlphaFoldDB" id="A0A6G1G0G1"/>
<comment type="similarity">
    <text evidence="3">Belongs to the DIF1/spd1 family.</text>
</comment>
<dbReference type="InterPro" id="IPR013900">
    <property type="entry name" value="RNR_inhibitor"/>
</dbReference>
<keyword evidence="8" id="KW-1185">Reference proteome</keyword>
<dbReference type="GO" id="GO:0008104">
    <property type="term" value="P:intracellular protein localization"/>
    <property type="evidence" value="ECO:0007669"/>
    <property type="project" value="TreeGrafter"/>
</dbReference>
<keyword evidence="4" id="KW-0963">Cytoplasm</keyword>
<dbReference type="PANTHER" id="PTHR28081">
    <property type="entry name" value="DAMAGE-REGULATED IMPORT FACILITATOR 1-RELATED"/>
    <property type="match status" value="1"/>
</dbReference>
<evidence type="ECO:0000313" key="7">
    <source>
        <dbReference type="EMBL" id="KAF1811508.1"/>
    </source>
</evidence>
<feature type="region of interest" description="Disordered" evidence="6">
    <location>
        <begin position="143"/>
        <end position="169"/>
    </location>
</feature>
<evidence type="ECO:0000256" key="5">
    <source>
        <dbReference type="ARBA" id="ARBA00023242"/>
    </source>
</evidence>
<evidence type="ECO:0000256" key="1">
    <source>
        <dbReference type="ARBA" id="ARBA00004123"/>
    </source>
</evidence>
<dbReference type="Proteomes" id="UP000504638">
    <property type="component" value="Unplaced"/>
</dbReference>
<organism evidence="7">
    <name type="scientific">Eremomyces bilateralis CBS 781.70</name>
    <dbReference type="NCBI Taxonomy" id="1392243"/>
    <lineage>
        <taxon>Eukaryota</taxon>
        <taxon>Fungi</taxon>
        <taxon>Dikarya</taxon>
        <taxon>Ascomycota</taxon>
        <taxon>Pezizomycotina</taxon>
        <taxon>Dothideomycetes</taxon>
        <taxon>Dothideomycetes incertae sedis</taxon>
        <taxon>Eremomycetales</taxon>
        <taxon>Eremomycetaceae</taxon>
        <taxon>Eremomyces</taxon>
    </lineage>
</organism>
<dbReference type="GO" id="GO:0005634">
    <property type="term" value="C:nucleus"/>
    <property type="evidence" value="ECO:0007669"/>
    <property type="project" value="UniProtKB-SubCell"/>
</dbReference>
<dbReference type="GO" id="GO:1990846">
    <property type="term" value="F:ribonucleoside-diphosphate reductase inhibitor activity"/>
    <property type="evidence" value="ECO:0007669"/>
    <property type="project" value="TreeGrafter"/>
</dbReference>
<dbReference type="OrthoDB" id="4072855at2759"/>
<evidence type="ECO:0000256" key="6">
    <source>
        <dbReference type="SAM" id="MobiDB-lite"/>
    </source>
</evidence>
<evidence type="ECO:0000256" key="3">
    <source>
        <dbReference type="ARBA" id="ARBA00005459"/>
    </source>
</evidence>